<keyword evidence="3" id="KW-1185">Reference proteome</keyword>
<dbReference type="Proteomes" id="UP000261560">
    <property type="component" value="Unplaced"/>
</dbReference>
<dbReference type="SUPFAM" id="SSF56672">
    <property type="entry name" value="DNA/RNA polymerases"/>
    <property type="match status" value="1"/>
</dbReference>
<dbReference type="STRING" id="30732.ENSOMEP00000023689"/>
<dbReference type="Pfam" id="PF13966">
    <property type="entry name" value="zf-RVT"/>
    <property type="match status" value="1"/>
</dbReference>
<reference evidence="2" key="2">
    <citation type="submission" date="2025-09" db="UniProtKB">
        <authorList>
            <consortium name="Ensembl"/>
        </authorList>
    </citation>
    <scope>IDENTIFICATION</scope>
</reference>
<dbReference type="PANTHER" id="PTHR31635:SF196">
    <property type="entry name" value="REVERSE TRANSCRIPTASE DOMAIN-CONTAINING PROTEIN-RELATED"/>
    <property type="match status" value="1"/>
</dbReference>
<dbReference type="Ensembl" id="ENSOMET00000011562.1">
    <property type="protein sequence ID" value="ENSOMEP00000023689.1"/>
    <property type="gene ID" value="ENSOMEG00000003915.1"/>
</dbReference>
<dbReference type="OMA" id="CNDEIET"/>
<dbReference type="GeneTree" id="ENSGT00940000163737"/>
<dbReference type="AlphaFoldDB" id="A0A3B3D2N2"/>
<accession>A0A3B3D2N2</accession>
<reference evidence="2" key="1">
    <citation type="submission" date="2025-08" db="UniProtKB">
        <authorList>
            <consortium name="Ensembl"/>
        </authorList>
    </citation>
    <scope>IDENTIFICATION</scope>
</reference>
<dbReference type="PANTHER" id="PTHR31635">
    <property type="entry name" value="REVERSE TRANSCRIPTASE DOMAIN-CONTAINING PROTEIN-RELATED"/>
    <property type="match status" value="1"/>
</dbReference>
<dbReference type="InterPro" id="IPR026960">
    <property type="entry name" value="RVT-Znf"/>
</dbReference>
<evidence type="ECO:0000313" key="3">
    <source>
        <dbReference type="Proteomes" id="UP000261560"/>
    </source>
</evidence>
<dbReference type="PaxDb" id="30732-ENSOMEP00000023689"/>
<evidence type="ECO:0000313" key="2">
    <source>
        <dbReference type="Ensembl" id="ENSOMEP00000023689.1"/>
    </source>
</evidence>
<dbReference type="Pfam" id="PF00078">
    <property type="entry name" value="RVT_1"/>
    <property type="match status" value="1"/>
</dbReference>
<sequence length="734" mass="85526">MKQGVITLIPKPGKDSTFLDNLRPITLLNTDYKLLTHIFANRLKSGITQIISETQSGFIKGRSIHNNLRLVLDLIDYEHLIDTDAFILFLDFYKAFDTIEHNFMFQTLEFFGFGKEFIDIIKTFYKDTNSSVCLPQGTSQRFNVSKGIKQGCPISPLLFIAATEMLSLLIKHADFGKLSVANTEISISQLADDTTIFLNNLQDIPIILKTIDTFSKASGLKLNLNKCEILAIKPCTISNSYNIPIKSTVEYLGMHITKDKRDLEKLNIWDKIEKCSSLLNNWAQRDLSIFGRILLTKTESLSRFIYPTYSIGVPKQAIKSINQINFKFIWKRKTHYIKQGNLTKKYEDGGLQAIEFNSLNGTLKINWLKSFVKNQNSIWFAIPNKIFSNVGGIQFLLSCDFNIKKLPIQLSSFHQQVLLYWKLIYKHNYSPHNTPLWNCQYITIRNKSLFKPKWFQNGIWSLMHLVNDNATFMSFEDFTIKYDLQINRKDFEKIMKAIPQNIFNSASALFHNIVHRYPTVPKLLINGHNMLTAKLPNHQIREYFNEMSFPFISNPNSITQFFNNSEKKQIRTKYLKLPIPPKAKEVHFKTFTGIYPSKELLRKRFGIPENCCSFCNDEIETTEHLFFECCYSNAFWDDVHDWLFTRIPHLTDFSIKNIIFGFILENKTTEFILDVIIILGKFYIHKCRFMKTKPSFFTFHKELCLFFSSVNLMEKKYALKLQDIICDLQLFVIP</sequence>
<evidence type="ECO:0000259" key="1">
    <source>
        <dbReference type="PROSITE" id="PS50878"/>
    </source>
</evidence>
<dbReference type="InterPro" id="IPR000477">
    <property type="entry name" value="RT_dom"/>
</dbReference>
<feature type="domain" description="Reverse transcriptase" evidence="1">
    <location>
        <begin position="1"/>
        <end position="256"/>
    </location>
</feature>
<organism evidence="2 3">
    <name type="scientific">Oryzias melastigma</name>
    <name type="common">Marine medaka</name>
    <dbReference type="NCBI Taxonomy" id="30732"/>
    <lineage>
        <taxon>Eukaryota</taxon>
        <taxon>Metazoa</taxon>
        <taxon>Chordata</taxon>
        <taxon>Craniata</taxon>
        <taxon>Vertebrata</taxon>
        <taxon>Euteleostomi</taxon>
        <taxon>Actinopterygii</taxon>
        <taxon>Neopterygii</taxon>
        <taxon>Teleostei</taxon>
        <taxon>Neoteleostei</taxon>
        <taxon>Acanthomorphata</taxon>
        <taxon>Ovalentaria</taxon>
        <taxon>Atherinomorphae</taxon>
        <taxon>Beloniformes</taxon>
        <taxon>Adrianichthyidae</taxon>
        <taxon>Oryziinae</taxon>
        <taxon>Oryzias</taxon>
    </lineage>
</organism>
<dbReference type="CDD" id="cd01650">
    <property type="entry name" value="RT_nLTR_like"/>
    <property type="match status" value="1"/>
</dbReference>
<dbReference type="InterPro" id="IPR043502">
    <property type="entry name" value="DNA/RNA_pol_sf"/>
</dbReference>
<protein>
    <recommendedName>
        <fullName evidence="1">Reverse transcriptase domain-containing protein</fullName>
    </recommendedName>
</protein>
<name>A0A3B3D2N2_ORYME</name>
<proteinExistence type="predicted"/>
<dbReference type="PROSITE" id="PS50878">
    <property type="entry name" value="RT_POL"/>
    <property type="match status" value="1"/>
</dbReference>